<keyword evidence="2" id="KW-0812">Transmembrane</keyword>
<feature type="transmembrane region" description="Helical" evidence="2">
    <location>
        <begin position="12"/>
        <end position="39"/>
    </location>
</feature>
<feature type="transmembrane region" description="Helical" evidence="2">
    <location>
        <begin position="85"/>
        <end position="110"/>
    </location>
</feature>
<comment type="caution">
    <text evidence="3">The sequence shown here is derived from an EMBL/GenBank/DDBJ whole genome shotgun (WGS) entry which is preliminary data.</text>
</comment>
<proteinExistence type="predicted"/>
<dbReference type="OrthoDB" id="7967436at2759"/>
<dbReference type="AlphaFoldDB" id="A0A212FHI6"/>
<evidence type="ECO:0000313" key="4">
    <source>
        <dbReference type="Proteomes" id="UP000007151"/>
    </source>
</evidence>
<accession>A0A212FHI6</accession>
<reference evidence="3 4" key="1">
    <citation type="journal article" date="2011" name="Cell">
        <title>The monarch butterfly genome yields insights into long-distance migration.</title>
        <authorList>
            <person name="Zhan S."/>
            <person name="Merlin C."/>
            <person name="Boore J.L."/>
            <person name="Reppert S.M."/>
        </authorList>
    </citation>
    <scope>NUCLEOTIDE SEQUENCE [LARGE SCALE GENOMIC DNA]</scope>
    <source>
        <strain evidence="3">F-2</strain>
    </source>
</reference>
<feature type="compositionally biased region" description="Pro residues" evidence="1">
    <location>
        <begin position="334"/>
        <end position="346"/>
    </location>
</feature>
<name>A0A212FHI6_DANPL</name>
<feature type="region of interest" description="Disordered" evidence="1">
    <location>
        <begin position="255"/>
        <end position="359"/>
    </location>
</feature>
<sequence length="359" mass="40293">MTNGAKAIPELVVTASISAGLALIISVSSIIYSILALIFRYECAYVENLDAGWNSLWTLILRNYILEDACSYSVKNPNITSAESVFIMIILTLCFAVLNLCAALTITAVVRKENNGCVDLVSYVYIGTNVALLVVDITLGAHFGKDHTYLTDLLNDDTSENLNNSPLVIFRLGMFLLMSICLKGYIGHAINVVLLITLIFYLIENRQKAKENGHSIHKLGPLNGYEVPRPTREESPWQQQRNELFLGYPRTNINPVYNNDEISPSPPQRQIRENPLPDYSNSPYRSDPWSVAPKNSNPPMGSRPFTYLEEPKRPIPVKPPVTPPNDQQWRRDPWPPAPPVPEPDYSPKPRKLKSALKTY</sequence>
<evidence type="ECO:0000256" key="1">
    <source>
        <dbReference type="SAM" id="MobiDB-lite"/>
    </source>
</evidence>
<feature type="transmembrane region" description="Helical" evidence="2">
    <location>
        <begin position="172"/>
        <end position="203"/>
    </location>
</feature>
<organism evidence="3 4">
    <name type="scientific">Danaus plexippus plexippus</name>
    <dbReference type="NCBI Taxonomy" id="278856"/>
    <lineage>
        <taxon>Eukaryota</taxon>
        <taxon>Metazoa</taxon>
        <taxon>Ecdysozoa</taxon>
        <taxon>Arthropoda</taxon>
        <taxon>Hexapoda</taxon>
        <taxon>Insecta</taxon>
        <taxon>Pterygota</taxon>
        <taxon>Neoptera</taxon>
        <taxon>Endopterygota</taxon>
        <taxon>Lepidoptera</taxon>
        <taxon>Glossata</taxon>
        <taxon>Ditrysia</taxon>
        <taxon>Papilionoidea</taxon>
        <taxon>Nymphalidae</taxon>
        <taxon>Danainae</taxon>
        <taxon>Danaini</taxon>
        <taxon>Danaina</taxon>
        <taxon>Danaus</taxon>
        <taxon>Danaus</taxon>
    </lineage>
</organism>
<dbReference type="STRING" id="278856.A0A212FHI6"/>
<feature type="transmembrane region" description="Helical" evidence="2">
    <location>
        <begin position="122"/>
        <end position="143"/>
    </location>
</feature>
<evidence type="ECO:0000313" key="3">
    <source>
        <dbReference type="EMBL" id="OWR53167.1"/>
    </source>
</evidence>
<dbReference type="EMBL" id="AGBW02008503">
    <property type="protein sequence ID" value="OWR53167.1"/>
    <property type="molecule type" value="Genomic_DNA"/>
</dbReference>
<feature type="compositionally biased region" description="Basic residues" evidence="1">
    <location>
        <begin position="348"/>
        <end position="359"/>
    </location>
</feature>
<keyword evidence="4" id="KW-1185">Reference proteome</keyword>
<dbReference type="KEGG" id="dpl:KGM_201375"/>
<dbReference type="Proteomes" id="UP000007151">
    <property type="component" value="Unassembled WGS sequence"/>
</dbReference>
<keyword evidence="2" id="KW-1133">Transmembrane helix</keyword>
<keyword evidence="2" id="KW-0472">Membrane</keyword>
<gene>
    <name evidence="3" type="ORF">KGM_201375</name>
</gene>
<feature type="region of interest" description="Disordered" evidence="1">
    <location>
        <begin position="219"/>
        <end position="238"/>
    </location>
</feature>
<feature type="compositionally biased region" description="Pro residues" evidence="1">
    <location>
        <begin position="314"/>
        <end position="323"/>
    </location>
</feature>
<protein>
    <submittedName>
        <fullName evidence="3">Uncharacterized protein</fullName>
    </submittedName>
</protein>
<evidence type="ECO:0000256" key="2">
    <source>
        <dbReference type="SAM" id="Phobius"/>
    </source>
</evidence>
<dbReference type="eggNOG" id="ENOG502T799">
    <property type="taxonomic scope" value="Eukaryota"/>
</dbReference>